<accession>A0A3G7U4L5</accession>
<sequence length="141" mass="15777">MPKHQPELAPIYNVFGLSSNHELSTLLVNVENSKRFSDLLHAVEREFFMVPGEPSGEPEDEGLSGDDECLVNSWGSTESEYLKQFRSALETIASEEIKALRKALGGMLFAFDDGVGREWSQDLLDFARKVTPAVEFKRVTP</sequence>
<gene>
    <name evidence="1" type="ORF">C4K03_1457</name>
</gene>
<dbReference type="AlphaFoldDB" id="A0A3G7U4L5"/>
<protein>
    <submittedName>
        <fullName evidence="1">Uncharacterized protein</fullName>
    </submittedName>
</protein>
<dbReference type="RefSeq" id="WP_124376689.1">
    <property type="nucleotide sequence ID" value="NZ_CP027754.1"/>
</dbReference>
<proteinExistence type="predicted"/>
<dbReference type="EMBL" id="CP027754">
    <property type="protein sequence ID" value="AZE53628.1"/>
    <property type="molecule type" value="Genomic_DNA"/>
</dbReference>
<evidence type="ECO:0000313" key="1">
    <source>
        <dbReference type="EMBL" id="AZE53628.1"/>
    </source>
</evidence>
<dbReference type="Proteomes" id="UP000268696">
    <property type="component" value="Chromosome"/>
</dbReference>
<reference evidence="1 2" key="1">
    <citation type="submission" date="2018-03" db="EMBL/GenBank/DDBJ databases">
        <title>Diversity of phytobeneficial traits revealed by whole-genome analysis of worldwide-isolated phenazine-producing Pseudomonas spp.</title>
        <authorList>
            <person name="Biessy A."/>
            <person name="Novinscak A."/>
            <person name="Blom J."/>
            <person name="Leger G."/>
            <person name="Thomashow L.S."/>
            <person name="Cazorla F.M."/>
            <person name="Josic D."/>
            <person name="Filion M."/>
        </authorList>
    </citation>
    <scope>NUCLEOTIDE SEQUENCE [LARGE SCALE GENOMIC DNA]</scope>
    <source>
        <strain evidence="1 2">30B</strain>
    </source>
</reference>
<evidence type="ECO:0000313" key="2">
    <source>
        <dbReference type="Proteomes" id="UP000268696"/>
    </source>
</evidence>
<organism evidence="1 2">
    <name type="scientific">Pseudomonas synxantha</name>
    <dbReference type="NCBI Taxonomy" id="47883"/>
    <lineage>
        <taxon>Bacteria</taxon>
        <taxon>Pseudomonadati</taxon>
        <taxon>Pseudomonadota</taxon>
        <taxon>Gammaproteobacteria</taxon>
        <taxon>Pseudomonadales</taxon>
        <taxon>Pseudomonadaceae</taxon>
        <taxon>Pseudomonas</taxon>
    </lineage>
</organism>
<name>A0A3G7U4L5_9PSED</name>